<dbReference type="CDD" id="cd01127">
    <property type="entry name" value="TrwB_TraG_TraD_VirD4"/>
    <property type="match status" value="1"/>
</dbReference>
<evidence type="ECO:0000256" key="2">
    <source>
        <dbReference type="ARBA" id="ARBA00022475"/>
    </source>
</evidence>
<dbReference type="Gene3D" id="3.40.50.300">
    <property type="entry name" value="P-loop containing nucleotide triphosphate hydrolases"/>
    <property type="match status" value="1"/>
</dbReference>
<gene>
    <name evidence="7" type="primary">traD_2</name>
    <name evidence="7" type="ORF">Cva_01762</name>
</gene>
<protein>
    <submittedName>
        <fullName evidence="7">Coupling protein TraD</fullName>
    </submittedName>
</protein>
<evidence type="ECO:0000256" key="5">
    <source>
        <dbReference type="ARBA" id="ARBA00023136"/>
    </source>
</evidence>
<keyword evidence="4" id="KW-1133">Transmembrane helix</keyword>
<dbReference type="SUPFAM" id="SSF52540">
    <property type="entry name" value="P-loop containing nucleoside triphosphate hydrolases"/>
    <property type="match status" value="1"/>
</dbReference>
<dbReference type="InterPro" id="IPR051539">
    <property type="entry name" value="T4SS-coupling_protein"/>
</dbReference>
<dbReference type="GO" id="GO:0005886">
    <property type="term" value="C:plasma membrane"/>
    <property type="evidence" value="ECO:0007669"/>
    <property type="project" value="UniProtKB-SubCell"/>
</dbReference>
<dbReference type="PANTHER" id="PTHR37937:SF1">
    <property type="entry name" value="CONJUGATIVE TRANSFER: DNA TRANSPORT"/>
    <property type="match status" value="1"/>
</dbReference>
<evidence type="ECO:0000313" key="7">
    <source>
        <dbReference type="EMBL" id="GAO99087.1"/>
    </source>
</evidence>
<organism evidence="7 8">
    <name type="scientific">Caedimonas varicaedens</name>
    <dbReference type="NCBI Taxonomy" id="1629334"/>
    <lineage>
        <taxon>Bacteria</taxon>
        <taxon>Pseudomonadati</taxon>
        <taxon>Pseudomonadota</taxon>
        <taxon>Alphaproteobacteria</taxon>
        <taxon>Holosporales</taxon>
        <taxon>Caedimonadaceae</taxon>
        <taxon>Caedimonas</taxon>
    </lineage>
</organism>
<name>A0A0K8MF31_9PROT</name>
<dbReference type="PANTHER" id="PTHR37937">
    <property type="entry name" value="CONJUGATIVE TRANSFER: DNA TRANSPORT"/>
    <property type="match status" value="1"/>
</dbReference>
<evidence type="ECO:0000259" key="6">
    <source>
        <dbReference type="Pfam" id="PF10412"/>
    </source>
</evidence>
<keyword evidence="2" id="KW-1003">Cell membrane</keyword>
<accession>A0A0K8MF31</accession>
<comment type="subcellular location">
    <subcellularLocation>
        <location evidence="1">Cell membrane</location>
        <topology evidence="1">Multi-pass membrane protein</topology>
    </subcellularLocation>
</comment>
<keyword evidence="5" id="KW-0472">Membrane</keyword>
<keyword evidence="3" id="KW-0812">Transmembrane</keyword>
<comment type="caution">
    <text evidence="7">The sequence shown here is derived from an EMBL/GenBank/DDBJ whole genome shotgun (WGS) entry which is preliminary data.</text>
</comment>
<proteinExistence type="predicted"/>
<evidence type="ECO:0000256" key="1">
    <source>
        <dbReference type="ARBA" id="ARBA00004651"/>
    </source>
</evidence>
<dbReference type="STRING" id="1629334.Cva_01762"/>
<dbReference type="Gene3D" id="1.10.8.80">
    <property type="entry name" value="Magnesium chelatase subunit I, C-Terminal domain"/>
    <property type="match status" value="1"/>
</dbReference>
<dbReference type="AlphaFoldDB" id="A0A0K8MF31"/>
<feature type="domain" description="Type IV secretion system coupling protein TraD DNA-binding" evidence="6">
    <location>
        <begin position="1"/>
        <end position="366"/>
    </location>
</feature>
<reference evidence="7 8" key="1">
    <citation type="submission" date="2015-03" db="EMBL/GenBank/DDBJ databases">
        <title>Caedibacter varicaedens, whole genome shotgun sequence.</title>
        <authorList>
            <person name="Suzuki H."/>
            <person name="Dapper A.L."/>
            <person name="Gibson A.K."/>
            <person name="Jackson C."/>
            <person name="Lee H."/>
            <person name="Pejaver V.R."/>
            <person name="Doak T."/>
            <person name="Lynch M."/>
        </authorList>
    </citation>
    <scope>NUCLEOTIDE SEQUENCE [LARGE SCALE GENOMIC DNA]</scope>
</reference>
<dbReference type="Pfam" id="PF10412">
    <property type="entry name" value="TrwB_AAD_bind"/>
    <property type="match status" value="1"/>
</dbReference>
<dbReference type="InterPro" id="IPR019476">
    <property type="entry name" value="T4SS_TraD_DNA-bd"/>
</dbReference>
<dbReference type="InterPro" id="IPR027417">
    <property type="entry name" value="P-loop_NTPase"/>
</dbReference>
<evidence type="ECO:0000256" key="3">
    <source>
        <dbReference type="ARBA" id="ARBA00022692"/>
    </source>
</evidence>
<keyword evidence="8" id="KW-1185">Reference proteome</keyword>
<evidence type="ECO:0000256" key="4">
    <source>
        <dbReference type="ARBA" id="ARBA00022989"/>
    </source>
</evidence>
<sequence>MGATRMGKTTCLIHLLKQVRAKNERAVILDSTGELTDKFYRPDKDHLINPLDARSVSWNIWDEQLEPYGYDAWAATVVPDGKADDFWPASARLLLSTTAQKLLKDGNLSMSQILHWSCLQPLGDDTIAFYEGTLAEGMMRPQSEKTTTGIRLQLLKTLSAFGYLKTDKPPFSVTYWVKNTKDSGEWLFLMAKPDQRSTLAPLVASLFNFAFLGLERAGVDFKNRLWMAADEIAGWDFQITGLKRMVTEGAKYGACCVLGFQNKSQIDALYSHAGTKTLLSNCSTKVIFRSQDHETAKDLSLTLGEQEVLSSSEGFSMGAHHMRDGVNLSEQRRVQPTIPATEIMSLNKLEAYVLLPGNFPATKVKFNIPT</sequence>
<evidence type="ECO:0000313" key="8">
    <source>
        <dbReference type="Proteomes" id="UP000036771"/>
    </source>
</evidence>
<dbReference type="Proteomes" id="UP000036771">
    <property type="component" value="Unassembled WGS sequence"/>
</dbReference>
<dbReference type="EMBL" id="BBVC01000135">
    <property type="protein sequence ID" value="GAO99087.1"/>
    <property type="molecule type" value="Genomic_DNA"/>
</dbReference>